<feature type="transmembrane region" description="Helical" evidence="9">
    <location>
        <begin position="111"/>
        <end position="129"/>
    </location>
</feature>
<feature type="transmembrane region" description="Helical" evidence="9">
    <location>
        <begin position="54"/>
        <end position="74"/>
    </location>
</feature>
<comment type="subcellular location">
    <subcellularLocation>
        <location evidence="1">Endomembrane system</location>
        <topology evidence="1">Multi-pass membrane protein</topology>
    </subcellularLocation>
</comment>
<keyword evidence="11" id="KW-1185">Reference proteome</keyword>
<evidence type="ECO:0000313" key="11">
    <source>
        <dbReference type="Proteomes" id="UP000481861"/>
    </source>
</evidence>
<feature type="transmembrane region" description="Helical" evidence="9">
    <location>
        <begin position="571"/>
        <end position="590"/>
    </location>
</feature>
<feature type="transmembrane region" description="Helical" evidence="9">
    <location>
        <begin position="233"/>
        <end position="255"/>
    </location>
</feature>
<evidence type="ECO:0000256" key="7">
    <source>
        <dbReference type="ARBA" id="ARBA00023136"/>
    </source>
</evidence>
<feature type="transmembrane region" description="Helical" evidence="9">
    <location>
        <begin position="364"/>
        <end position="382"/>
    </location>
</feature>
<organism evidence="10 11">
    <name type="scientific">Massariosphaeria phaeospora</name>
    <dbReference type="NCBI Taxonomy" id="100035"/>
    <lineage>
        <taxon>Eukaryota</taxon>
        <taxon>Fungi</taxon>
        <taxon>Dikarya</taxon>
        <taxon>Ascomycota</taxon>
        <taxon>Pezizomycotina</taxon>
        <taxon>Dothideomycetes</taxon>
        <taxon>Pleosporomycetidae</taxon>
        <taxon>Pleosporales</taxon>
        <taxon>Pleosporales incertae sedis</taxon>
        <taxon>Massariosphaeria</taxon>
    </lineage>
</organism>
<feature type="transmembrane region" description="Helical" evidence="9">
    <location>
        <begin position="326"/>
        <end position="344"/>
    </location>
</feature>
<feature type="transmembrane region" description="Helical" evidence="9">
    <location>
        <begin position="141"/>
        <end position="159"/>
    </location>
</feature>
<dbReference type="EMBL" id="JAADJZ010000010">
    <property type="protein sequence ID" value="KAF2872141.1"/>
    <property type="molecule type" value="Genomic_DNA"/>
</dbReference>
<protein>
    <submittedName>
        <fullName evidence="10">Major facilitator superfamily domain-containing protein</fullName>
    </submittedName>
</protein>
<feature type="transmembrane region" description="Helical" evidence="9">
    <location>
        <begin position="197"/>
        <end position="213"/>
    </location>
</feature>
<dbReference type="SUPFAM" id="SSF103473">
    <property type="entry name" value="MFS general substrate transporter"/>
    <property type="match status" value="1"/>
</dbReference>
<dbReference type="Proteomes" id="UP000481861">
    <property type="component" value="Unassembled WGS sequence"/>
</dbReference>
<dbReference type="GO" id="GO:0022857">
    <property type="term" value="F:transmembrane transporter activity"/>
    <property type="evidence" value="ECO:0007669"/>
    <property type="project" value="TreeGrafter"/>
</dbReference>
<accession>A0A7C8MAL3</accession>
<feature type="transmembrane region" description="Helical" evidence="9">
    <location>
        <begin position="431"/>
        <end position="449"/>
    </location>
</feature>
<dbReference type="AlphaFoldDB" id="A0A7C8MAL3"/>
<evidence type="ECO:0000256" key="9">
    <source>
        <dbReference type="SAM" id="Phobius"/>
    </source>
</evidence>
<feature type="transmembrane region" description="Helical" evidence="9">
    <location>
        <begin position="165"/>
        <end position="185"/>
    </location>
</feature>
<gene>
    <name evidence="10" type="ORF">BDV95DRAFT_606702</name>
</gene>
<dbReference type="PANTHER" id="PTHR23501:SF92">
    <property type="entry name" value="GLUTATHIONE EXCHANGER 1-RELATED"/>
    <property type="match status" value="1"/>
</dbReference>
<dbReference type="Gene3D" id="1.20.1250.20">
    <property type="entry name" value="MFS general substrate transporter like domains"/>
    <property type="match status" value="2"/>
</dbReference>
<name>A0A7C8MAL3_9PLEO</name>
<dbReference type="GO" id="GO:0012505">
    <property type="term" value="C:endomembrane system"/>
    <property type="evidence" value="ECO:0007669"/>
    <property type="project" value="UniProtKB-SubCell"/>
</dbReference>
<dbReference type="PANTHER" id="PTHR23501">
    <property type="entry name" value="MAJOR FACILITATOR SUPERFAMILY"/>
    <property type="match status" value="1"/>
</dbReference>
<evidence type="ECO:0000256" key="5">
    <source>
        <dbReference type="ARBA" id="ARBA00022989"/>
    </source>
</evidence>
<evidence type="ECO:0000256" key="3">
    <source>
        <dbReference type="ARBA" id="ARBA00022448"/>
    </source>
</evidence>
<feature type="transmembrane region" description="Helical" evidence="9">
    <location>
        <begin position="455"/>
        <end position="473"/>
    </location>
</feature>
<evidence type="ECO:0000256" key="6">
    <source>
        <dbReference type="ARBA" id="ARBA00023065"/>
    </source>
</evidence>
<reference evidence="10 11" key="1">
    <citation type="submission" date="2020-01" db="EMBL/GenBank/DDBJ databases">
        <authorList>
            <consortium name="DOE Joint Genome Institute"/>
            <person name="Haridas S."/>
            <person name="Albert R."/>
            <person name="Binder M."/>
            <person name="Bloem J."/>
            <person name="Labutti K."/>
            <person name="Salamov A."/>
            <person name="Andreopoulos B."/>
            <person name="Baker S.E."/>
            <person name="Barry K."/>
            <person name="Bills G."/>
            <person name="Bluhm B.H."/>
            <person name="Cannon C."/>
            <person name="Castanera R."/>
            <person name="Culley D.E."/>
            <person name="Daum C."/>
            <person name="Ezra D."/>
            <person name="Gonzalez J.B."/>
            <person name="Henrissat B."/>
            <person name="Kuo A."/>
            <person name="Liang C."/>
            <person name="Lipzen A."/>
            <person name="Lutzoni F."/>
            <person name="Magnuson J."/>
            <person name="Mondo S."/>
            <person name="Nolan M."/>
            <person name="Ohm R."/>
            <person name="Pangilinan J."/>
            <person name="Park H.-J.H."/>
            <person name="Ramirez L."/>
            <person name="Alfaro M."/>
            <person name="Sun H."/>
            <person name="Tritt A."/>
            <person name="Yoshinaga Y."/>
            <person name="Zwiers L.-H.L."/>
            <person name="Turgeon B.G."/>
            <person name="Goodwin S.B."/>
            <person name="Spatafora J.W."/>
            <person name="Crous P.W."/>
            <person name="Grigoriev I.V."/>
        </authorList>
    </citation>
    <scope>NUCLEOTIDE SEQUENCE [LARGE SCALE GENOMIC DNA]</scope>
    <source>
        <strain evidence="10 11">CBS 611.86</strain>
    </source>
</reference>
<feature type="transmembrane region" description="Helical" evidence="9">
    <location>
        <begin position="402"/>
        <end position="422"/>
    </location>
</feature>
<keyword evidence="4 9" id="KW-0812">Transmembrane</keyword>
<proteinExistence type="inferred from homology"/>
<dbReference type="GO" id="GO:0005886">
    <property type="term" value="C:plasma membrane"/>
    <property type="evidence" value="ECO:0007669"/>
    <property type="project" value="TreeGrafter"/>
</dbReference>
<keyword evidence="3" id="KW-0813">Transport</keyword>
<dbReference type="OrthoDB" id="2241241at2759"/>
<sequence length="701" mass="78228">MKTVSESAARNPLMEIQVVTSVDVEITDRPTAKDNPGVRRIEEVHSHITSRMRASLFAALFLICFAYELCQILRHRVPGIFGEEHGKEHGKEQDDEHDNEHPRARKQSREIEIAAVVATVLGAAAHAAIAKTSDVVGRFETIIVSVILFTLGSVLQAAIVTAGGYAAGTLLVTLGYVAIQLVAYILIADVTSLRNRLIFSIIPMFPFLFIPWIRDAVEKSFPNLHIDRFQHQWAHGMWAIIYPICATPLLLVLHLSQRQITQRRAPRQHAVRRTFSRRHILSRGFQDARRLFWQLDIAGSIFIFGAIALLTYALTIGKQNPKEFRTVQLLFSLITGVLCIPCFIIWERKAPYPLLPYRLLKDRAVWGALCVSFSLQMAEHMLKTDLNRVLEWRLGDSVEAAMSMTNISSATFIVALLAGVYVRSVRRLKTCIVFGAFIYMAGFIPLFIFLTRKRYASLDGLASVVIFQILLATGRGMIQLPAMVSIQAATASDNQAVVTSLYLAMGQLGIAFGEVFTAGFSTHFIETLCKSPTIHSICPIGGIDHLYLHFHHFSNDDRQKAMTMVMLKQRWVSGVAGMMSILVFMFAMSLRDPELGDKQSLITRELPQAFELQGNTQAPERGRSRAARQNPSHDHVSSTGPTLHDNQLQTKVQSRDSSLRPPTGVHTPRHGRALTPLDSPSSEIKFARSSAERAQACIDWA</sequence>
<evidence type="ECO:0000256" key="4">
    <source>
        <dbReference type="ARBA" id="ARBA00022692"/>
    </source>
</evidence>
<feature type="compositionally biased region" description="Polar residues" evidence="8">
    <location>
        <begin position="637"/>
        <end position="652"/>
    </location>
</feature>
<feature type="region of interest" description="Disordered" evidence="8">
    <location>
        <begin position="84"/>
        <end position="107"/>
    </location>
</feature>
<comment type="caution">
    <text evidence="10">The sequence shown here is derived from an EMBL/GenBank/DDBJ whole genome shotgun (WGS) entry which is preliminary data.</text>
</comment>
<evidence type="ECO:0000256" key="1">
    <source>
        <dbReference type="ARBA" id="ARBA00004127"/>
    </source>
</evidence>
<evidence type="ECO:0000256" key="8">
    <source>
        <dbReference type="SAM" id="MobiDB-lite"/>
    </source>
</evidence>
<evidence type="ECO:0000256" key="2">
    <source>
        <dbReference type="ARBA" id="ARBA00008335"/>
    </source>
</evidence>
<keyword evidence="6" id="KW-0406">Ion transport</keyword>
<evidence type="ECO:0000313" key="10">
    <source>
        <dbReference type="EMBL" id="KAF2872141.1"/>
    </source>
</evidence>
<keyword evidence="5 9" id="KW-1133">Transmembrane helix</keyword>
<dbReference type="InterPro" id="IPR036259">
    <property type="entry name" value="MFS_trans_sf"/>
</dbReference>
<dbReference type="GO" id="GO:0006811">
    <property type="term" value="P:monoatomic ion transport"/>
    <property type="evidence" value="ECO:0007669"/>
    <property type="project" value="UniProtKB-KW"/>
</dbReference>
<keyword evidence="7 9" id="KW-0472">Membrane</keyword>
<comment type="similarity">
    <text evidence="2">Belongs to the major facilitator superfamily.</text>
</comment>
<feature type="region of interest" description="Disordered" evidence="8">
    <location>
        <begin position="614"/>
        <end position="683"/>
    </location>
</feature>
<feature type="transmembrane region" description="Helical" evidence="9">
    <location>
        <begin position="291"/>
        <end position="314"/>
    </location>
</feature>